<name>A0A4R4EFW3_9BACL</name>
<dbReference type="InterPro" id="IPR030678">
    <property type="entry name" value="Peptide/Ni-bd"/>
</dbReference>
<dbReference type="PANTHER" id="PTHR30290">
    <property type="entry name" value="PERIPLASMIC BINDING COMPONENT OF ABC TRANSPORTER"/>
    <property type="match status" value="1"/>
</dbReference>
<protein>
    <submittedName>
        <fullName evidence="5">ABC transporter substrate-binding protein</fullName>
    </submittedName>
</protein>
<evidence type="ECO:0000313" key="5">
    <source>
        <dbReference type="EMBL" id="TCZ78964.1"/>
    </source>
</evidence>
<dbReference type="PANTHER" id="PTHR30290:SF9">
    <property type="entry name" value="OLIGOPEPTIDE-BINDING PROTEIN APPA"/>
    <property type="match status" value="1"/>
</dbReference>
<evidence type="ECO:0000256" key="2">
    <source>
        <dbReference type="ARBA" id="ARBA00022448"/>
    </source>
</evidence>
<gene>
    <name evidence="5" type="ORF">E0485_07115</name>
</gene>
<dbReference type="OrthoDB" id="9796817at2"/>
<keyword evidence="2" id="KW-0813">Transport</keyword>
<dbReference type="InterPro" id="IPR000914">
    <property type="entry name" value="SBP_5_dom"/>
</dbReference>
<evidence type="ECO:0000256" key="1">
    <source>
        <dbReference type="ARBA" id="ARBA00005695"/>
    </source>
</evidence>
<sequence>MLLMSVVLSACASNSNSASGGVLVIGRGGDSVALDGAIVTDGESAKVIHQITETLLKYKEGTTEVIPGLADLPEVSADGLKYTFKLHKGIKFHDGTDFNADAVVFNFNRWQNPKGEFNYLDASAEESFAYYDSMFGDEGNRVIKEVKALDELTVEFTLEKPQAPFLQNIAMTFFGIGSPTAIKEKKEKYKEAPVGTGPYKLVEWKRNESITLERNKDYYVQGVPKMDKLIIRSIPDNSARLNELKAGTIALMEDVNPSDLATIEGDANLQKILRPSFNVGYVGFNTKHKPFDNPKVRQALNYVVDKNAIIKAFYQDLAIPAVNPMPPSILGYNDKVEDYPYDLDKAKKLMAEAGYPNGYDKELVFYAMPVSRPYMPEGKKVAEALQAEFAKIGIKTRIESPEWAVYLKDAQKGDKDDIFMLGWTGDNGDPDNFLYTLLDKDTIGSNNYSFYINEELHTILSRAQSEPDQDKRAVDYKKAQEIIKADAPWIPLVHSTPLLAAKKGLKGFVPSPTGSETYANITLD</sequence>
<dbReference type="GO" id="GO:1904680">
    <property type="term" value="F:peptide transmembrane transporter activity"/>
    <property type="evidence" value="ECO:0007669"/>
    <property type="project" value="TreeGrafter"/>
</dbReference>
<keyword evidence="6" id="KW-1185">Reference proteome</keyword>
<organism evidence="5 6">
    <name type="scientific">Paenibacillus albiflavus</name>
    <dbReference type="NCBI Taxonomy" id="2545760"/>
    <lineage>
        <taxon>Bacteria</taxon>
        <taxon>Bacillati</taxon>
        <taxon>Bacillota</taxon>
        <taxon>Bacilli</taxon>
        <taxon>Bacillales</taxon>
        <taxon>Paenibacillaceae</taxon>
        <taxon>Paenibacillus</taxon>
    </lineage>
</organism>
<keyword evidence="3" id="KW-0732">Signal</keyword>
<reference evidence="5 6" key="1">
    <citation type="submission" date="2019-03" db="EMBL/GenBank/DDBJ databases">
        <authorList>
            <person name="Kim M.K.M."/>
        </authorList>
    </citation>
    <scope>NUCLEOTIDE SEQUENCE [LARGE SCALE GENOMIC DNA]</scope>
    <source>
        <strain evidence="5 6">18JY21-1</strain>
    </source>
</reference>
<comment type="similarity">
    <text evidence="1">Belongs to the bacterial solute-binding protein 5 family.</text>
</comment>
<dbReference type="EMBL" id="SKFG01000004">
    <property type="protein sequence ID" value="TCZ78964.1"/>
    <property type="molecule type" value="Genomic_DNA"/>
</dbReference>
<dbReference type="GO" id="GO:0042597">
    <property type="term" value="C:periplasmic space"/>
    <property type="evidence" value="ECO:0007669"/>
    <property type="project" value="UniProtKB-ARBA"/>
</dbReference>
<dbReference type="RefSeq" id="WP_132417416.1">
    <property type="nucleotide sequence ID" value="NZ_SKFG01000004.1"/>
</dbReference>
<dbReference type="Gene3D" id="3.40.190.10">
    <property type="entry name" value="Periplasmic binding protein-like II"/>
    <property type="match status" value="1"/>
</dbReference>
<feature type="domain" description="Solute-binding protein family 5" evidence="4">
    <location>
        <begin position="64"/>
        <end position="442"/>
    </location>
</feature>
<dbReference type="Gene3D" id="3.10.105.10">
    <property type="entry name" value="Dipeptide-binding Protein, Domain 3"/>
    <property type="match status" value="1"/>
</dbReference>
<dbReference type="Proteomes" id="UP000295418">
    <property type="component" value="Unassembled WGS sequence"/>
</dbReference>
<proteinExistence type="inferred from homology"/>
<dbReference type="Gene3D" id="3.90.76.10">
    <property type="entry name" value="Dipeptide-binding Protein, Domain 1"/>
    <property type="match status" value="1"/>
</dbReference>
<dbReference type="PIRSF" id="PIRSF002741">
    <property type="entry name" value="MppA"/>
    <property type="match status" value="1"/>
</dbReference>
<dbReference type="GO" id="GO:0043190">
    <property type="term" value="C:ATP-binding cassette (ABC) transporter complex"/>
    <property type="evidence" value="ECO:0007669"/>
    <property type="project" value="InterPro"/>
</dbReference>
<dbReference type="Pfam" id="PF00496">
    <property type="entry name" value="SBP_bac_5"/>
    <property type="match status" value="1"/>
</dbReference>
<evidence type="ECO:0000256" key="3">
    <source>
        <dbReference type="ARBA" id="ARBA00022729"/>
    </source>
</evidence>
<dbReference type="CDD" id="cd08493">
    <property type="entry name" value="PBP2_DppA_like"/>
    <property type="match status" value="1"/>
</dbReference>
<evidence type="ECO:0000259" key="4">
    <source>
        <dbReference type="Pfam" id="PF00496"/>
    </source>
</evidence>
<dbReference type="GO" id="GO:0015833">
    <property type="term" value="P:peptide transport"/>
    <property type="evidence" value="ECO:0007669"/>
    <property type="project" value="TreeGrafter"/>
</dbReference>
<dbReference type="SUPFAM" id="SSF53850">
    <property type="entry name" value="Periplasmic binding protein-like II"/>
    <property type="match status" value="1"/>
</dbReference>
<evidence type="ECO:0000313" key="6">
    <source>
        <dbReference type="Proteomes" id="UP000295418"/>
    </source>
</evidence>
<dbReference type="InterPro" id="IPR039424">
    <property type="entry name" value="SBP_5"/>
</dbReference>
<dbReference type="AlphaFoldDB" id="A0A4R4EFW3"/>
<comment type="caution">
    <text evidence="5">The sequence shown here is derived from an EMBL/GenBank/DDBJ whole genome shotgun (WGS) entry which is preliminary data.</text>
</comment>
<accession>A0A4R4EFW3</accession>